<organism evidence="1 2">
    <name type="scientific">Kitasatospora gansuensis</name>
    <dbReference type="NCBI Taxonomy" id="258050"/>
    <lineage>
        <taxon>Bacteria</taxon>
        <taxon>Bacillati</taxon>
        <taxon>Actinomycetota</taxon>
        <taxon>Actinomycetes</taxon>
        <taxon>Kitasatosporales</taxon>
        <taxon>Streptomycetaceae</taxon>
        <taxon>Kitasatospora</taxon>
    </lineage>
</organism>
<sequence>MPTTPLLFVTLDGVNWPLVSCRWVRYLPNGCATGSSYGTSATDAAAAAAHFTPAARDRAREHRRGVIYRLVSPDEWTATVRACLLGECTHQAAA</sequence>
<dbReference type="EMBL" id="JACHJR010000001">
    <property type="protein sequence ID" value="MBB4949672.1"/>
    <property type="molecule type" value="Genomic_DNA"/>
</dbReference>
<accession>A0A7W7SGI1</accession>
<dbReference type="Proteomes" id="UP000573327">
    <property type="component" value="Unassembled WGS sequence"/>
</dbReference>
<reference evidence="1 2" key="1">
    <citation type="submission" date="2020-08" db="EMBL/GenBank/DDBJ databases">
        <title>Sequencing the genomes of 1000 actinobacteria strains.</title>
        <authorList>
            <person name="Klenk H.-P."/>
        </authorList>
    </citation>
    <scope>NUCLEOTIDE SEQUENCE [LARGE SCALE GENOMIC DNA]</scope>
    <source>
        <strain evidence="1 2">DSM 44786</strain>
    </source>
</reference>
<dbReference type="RefSeq" id="WP_184920190.1">
    <property type="nucleotide sequence ID" value="NZ_JACHJR010000001.1"/>
</dbReference>
<comment type="caution">
    <text evidence="1">The sequence shown here is derived from an EMBL/GenBank/DDBJ whole genome shotgun (WGS) entry which is preliminary data.</text>
</comment>
<dbReference type="AlphaFoldDB" id="A0A7W7SGI1"/>
<evidence type="ECO:0000313" key="1">
    <source>
        <dbReference type="EMBL" id="MBB4949672.1"/>
    </source>
</evidence>
<evidence type="ECO:0000313" key="2">
    <source>
        <dbReference type="Proteomes" id="UP000573327"/>
    </source>
</evidence>
<protein>
    <submittedName>
        <fullName evidence="1">Uncharacterized protein</fullName>
    </submittedName>
</protein>
<proteinExistence type="predicted"/>
<name>A0A7W7SGI1_9ACTN</name>
<keyword evidence="2" id="KW-1185">Reference proteome</keyword>
<gene>
    <name evidence="1" type="ORF">F4556_005207</name>
</gene>